<dbReference type="InterPro" id="IPR036034">
    <property type="entry name" value="PDZ_sf"/>
</dbReference>
<dbReference type="GO" id="GO:0004252">
    <property type="term" value="F:serine-type endopeptidase activity"/>
    <property type="evidence" value="ECO:0007669"/>
    <property type="project" value="InterPro"/>
</dbReference>
<keyword evidence="1" id="KW-0645">Protease</keyword>
<accession>A0A024H078</accession>
<name>A0A024H078_9MICC</name>
<organism evidence="4 5">
    <name type="scientific">Pseudarthrobacter siccitolerans</name>
    <dbReference type="NCBI Taxonomy" id="861266"/>
    <lineage>
        <taxon>Bacteria</taxon>
        <taxon>Bacillati</taxon>
        <taxon>Actinomycetota</taxon>
        <taxon>Actinomycetes</taxon>
        <taxon>Micrococcales</taxon>
        <taxon>Micrococcaceae</taxon>
        <taxon>Pseudarthrobacter</taxon>
    </lineage>
</organism>
<dbReference type="GO" id="GO:0006508">
    <property type="term" value="P:proteolysis"/>
    <property type="evidence" value="ECO:0007669"/>
    <property type="project" value="UniProtKB-KW"/>
</dbReference>
<dbReference type="PRINTS" id="PR00834">
    <property type="entry name" value="PROTEASES2C"/>
</dbReference>
<keyword evidence="2 4" id="KW-0378">Hydrolase</keyword>
<evidence type="ECO:0000313" key="5">
    <source>
        <dbReference type="Proteomes" id="UP000035722"/>
    </source>
</evidence>
<dbReference type="SMART" id="SM00228">
    <property type="entry name" value="PDZ"/>
    <property type="match status" value="1"/>
</dbReference>
<feature type="domain" description="PDZ" evidence="3">
    <location>
        <begin position="218"/>
        <end position="309"/>
    </location>
</feature>
<dbReference type="SUPFAM" id="SSF50156">
    <property type="entry name" value="PDZ domain-like"/>
    <property type="match status" value="1"/>
</dbReference>
<evidence type="ECO:0000256" key="2">
    <source>
        <dbReference type="ARBA" id="ARBA00022801"/>
    </source>
</evidence>
<reference evidence="5" key="1">
    <citation type="journal article" date="2014" name="Genome Announc.">
        <title>Genome Sequence of Arthrobacter siccitolerans 4J27, a Xeroprotectant-Producing Desiccation-Tolerant Microorganism.</title>
        <authorList>
            <person name="Manzanera M."/>
            <person name="Santa-Cruz-Calvo L."/>
            <person name="Vilchez J.I."/>
            <person name="Garcia-Fontana C."/>
            <person name="Silva-Castro G.A."/>
            <person name="Calvo C."/>
            <person name="Gonzalez-Lopez J."/>
        </authorList>
    </citation>
    <scope>NUCLEOTIDE SEQUENCE [LARGE SCALE GENOMIC DNA]</scope>
    <source>
        <strain evidence="5">4J27</strain>
    </source>
</reference>
<dbReference type="InterPro" id="IPR009003">
    <property type="entry name" value="Peptidase_S1_PA"/>
</dbReference>
<dbReference type="Gene3D" id="2.40.10.120">
    <property type="match status" value="1"/>
</dbReference>
<dbReference type="InterPro" id="IPR001478">
    <property type="entry name" value="PDZ"/>
</dbReference>
<proteinExistence type="predicted"/>
<dbReference type="PROSITE" id="PS50106">
    <property type="entry name" value="PDZ"/>
    <property type="match status" value="1"/>
</dbReference>
<dbReference type="PANTHER" id="PTHR43343:SF3">
    <property type="entry name" value="PROTEASE DO-LIKE 8, CHLOROPLASTIC"/>
    <property type="match status" value="1"/>
</dbReference>
<dbReference type="Pfam" id="PF13365">
    <property type="entry name" value="Trypsin_2"/>
    <property type="match status" value="1"/>
</dbReference>
<comment type="caution">
    <text evidence="4">The sequence shown here is derived from an EMBL/GenBank/DDBJ whole genome shotgun (WGS) entry which is preliminary data.</text>
</comment>
<dbReference type="PANTHER" id="PTHR43343">
    <property type="entry name" value="PEPTIDASE S12"/>
    <property type="match status" value="1"/>
</dbReference>
<dbReference type="STRING" id="861266.ARTSIC4J27_1532"/>
<dbReference type="SUPFAM" id="SSF50494">
    <property type="entry name" value="Trypsin-like serine proteases"/>
    <property type="match status" value="1"/>
</dbReference>
<dbReference type="InterPro" id="IPR001940">
    <property type="entry name" value="Peptidase_S1C"/>
</dbReference>
<dbReference type="CDD" id="cd23081">
    <property type="entry name" value="cpPDZ_EcRseP-like"/>
    <property type="match status" value="1"/>
</dbReference>
<dbReference type="EMBL" id="CAQI01000038">
    <property type="protein sequence ID" value="CCQ45585.1"/>
    <property type="molecule type" value="Genomic_DNA"/>
</dbReference>
<dbReference type="Proteomes" id="UP000035722">
    <property type="component" value="Unassembled WGS sequence"/>
</dbReference>
<gene>
    <name evidence="4" type="primary">hhoA</name>
    <name evidence="4" type="ORF">ARTSIC4J27_1532</name>
</gene>
<dbReference type="AlphaFoldDB" id="A0A024H078"/>
<dbReference type="OrthoDB" id="9758917at2"/>
<dbReference type="InterPro" id="IPR051201">
    <property type="entry name" value="Chloro_Bact_Ser_Proteases"/>
</dbReference>
<sequence>MGQGSEPVQAPDADALDSYSETVMRVAATVTPHVAALEMSASRRNGRIRVGAGSAVLFTEDGYLLTNSHVVAGTNRGHAVFGDGSRMDLELVGADPLSDLAVVHGRPPRIPPATFGNAESLRVGQLVIAVGNPLGLAGSVTAGVVSGLGRAIPVWAGGNRRVIEDVIQTDAALNPGNSGGALADTHSRIVGINTAVAGAGLGLAIPINATTRRIISALLSDGRVRRAYLGLVSTPTRLSPSAVIRTGQRDALRVVEVLPGSPADKAGLTAGDILLAAGGRPVSDAESLQRLLFVDAIGEPLELAVLRDGTEVHLTAVPDEMTSNGRQRPA</sequence>
<dbReference type="RefSeq" id="WP_050054576.1">
    <property type="nucleotide sequence ID" value="NZ_CAQI01000038.1"/>
</dbReference>
<evidence type="ECO:0000259" key="3">
    <source>
        <dbReference type="PROSITE" id="PS50106"/>
    </source>
</evidence>
<dbReference type="Gene3D" id="2.30.42.10">
    <property type="match status" value="1"/>
</dbReference>
<evidence type="ECO:0000313" key="4">
    <source>
        <dbReference type="EMBL" id="CCQ45585.1"/>
    </source>
</evidence>
<evidence type="ECO:0000256" key="1">
    <source>
        <dbReference type="ARBA" id="ARBA00022670"/>
    </source>
</evidence>
<protein>
    <submittedName>
        <fullName evidence="4">Trypsin family protein</fullName>
        <ecNumber evidence="4">3.4.21.-</ecNumber>
    </submittedName>
</protein>
<dbReference type="Pfam" id="PF13180">
    <property type="entry name" value="PDZ_2"/>
    <property type="match status" value="1"/>
</dbReference>
<keyword evidence="5" id="KW-1185">Reference proteome</keyword>
<dbReference type="EC" id="3.4.21.-" evidence="4"/>